<feature type="transmembrane region" description="Helical" evidence="6">
    <location>
        <begin position="317"/>
        <end position="336"/>
    </location>
</feature>
<evidence type="ECO:0000256" key="2">
    <source>
        <dbReference type="ARBA" id="ARBA00022475"/>
    </source>
</evidence>
<dbReference type="PROSITE" id="PS50850">
    <property type="entry name" value="MFS"/>
    <property type="match status" value="1"/>
</dbReference>
<evidence type="ECO:0000256" key="1">
    <source>
        <dbReference type="ARBA" id="ARBA00004651"/>
    </source>
</evidence>
<keyword evidence="2" id="KW-1003">Cell membrane</keyword>
<dbReference type="RefSeq" id="WP_301804050.1">
    <property type="nucleotide sequence ID" value="NZ_JAUJZH010000002.1"/>
</dbReference>
<dbReference type="InterPro" id="IPR050189">
    <property type="entry name" value="MFS_Efflux_Transporters"/>
</dbReference>
<keyword evidence="3 6" id="KW-0812">Transmembrane</keyword>
<feature type="transmembrane region" description="Helical" evidence="6">
    <location>
        <begin position="178"/>
        <end position="201"/>
    </location>
</feature>
<protein>
    <submittedName>
        <fullName evidence="8">MFS transporter</fullName>
    </submittedName>
</protein>
<keyword evidence="9" id="KW-1185">Reference proteome</keyword>
<comment type="caution">
    <text evidence="8">The sequence shown here is derived from an EMBL/GenBank/DDBJ whole genome shotgun (WGS) entry which is preliminary data.</text>
</comment>
<evidence type="ECO:0000313" key="9">
    <source>
        <dbReference type="Proteomes" id="UP001169027"/>
    </source>
</evidence>
<feature type="transmembrane region" description="Helical" evidence="6">
    <location>
        <begin position="23"/>
        <end position="43"/>
    </location>
</feature>
<feature type="transmembrane region" description="Helical" evidence="6">
    <location>
        <begin position="222"/>
        <end position="243"/>
    </location>
</feature>
<dbReference type="InterPro" id="IPR011701">
    <property type="entry name" value="MFS"/>
</dbReference>
<evidence type="ECO:0000256" key="5">
    <source>
        <dbReference type="ARBA" id="ARBA00023136"/>
    </source>
</evidence>
<evidence type="ECO:0000259" key="7">
    <source>
        <dbReference type="PROSITE" id="PS50850"/>
    </source>
</evidence>
<sequence>MNAPCSSCTDALSEAAPDTSRSAWLAVGSIAVGTFAMVTTEFLPIGLLTDIGAGLQISDGTAGLMVTMPGVLAAFAGPALIVASGRLDRRTVMVTLTAMLVASNLLAAFAPNFATMLVARLLLGLCIGGFWTFAPSAATQLVASGSQARAMSLVLAGVSAATVLGVPAGALVGTLAGWRAAFGLTGALAAVVLAIQVWLLPAMPPARAIRPRDLLTPLTRRMAQVGLLAVLFLVAGHFAAYTYLKPLLQQVFGLDANGVTTLLLAYGAVGFFGTFVGGTLVARSVRAAALLAAVLLAAALLLSTVVGGGFLAGAAVVVTWGIAFGMIPVALTGWMMEAVPDAPEAGQALLVSGFQVAIASGALLGGLVVDGWGISSAMPLSGGLVLVAAVVVGGLGRAPRRAALAASAERS</sequence>
<keyword evidence="5 6" id="KW-0472">Membrane</keyword>
<dbReference type="Proteomes" id="UP001169027">
    <property type="component" value="Unassembled WGS sequence"/>
</dbReference>
<feature type="transmembrane region" description="Helical" evidence="6">
    <location>
        <begin position="348"/>
        <end position="368"/>
    </location>
</feature>
<comment type="subcellular location">
    <subcellularLocation>
        <location evidence="1">Cell membrane</location>
        <topology evidence="1">Multi-pass membrane protein</topology>
    </subcellularLocation>
</comment>
<feature type="transmembrane region" description="Helical" evidence="6">
    <location>
        <begin position="263"/>
        <end position="282"/>
    </location>
</feature>
<keyword evidence="4 6" id="KW-1133">Transmembrane helix</keyword>
<feature type="transmembrane region" description="Helical" evidence="6">
    <location>
        <begin position="117"/>
        <end position="138"/>
    </location>
</feature>
<dbReference type="InterPro" id="IPR020846">
    <property type="entry name" value="MFS_dom"/>
</dbReference>
<dbReference type="CDD" id="cd17324">
    <property type="entry name" value="MFS_NepI_like"/>
    <property type="match status" value="1"/>
</dbReference>
<reference evidence="8" key="1">
    <citation type="submission" date="2023-06" db="EMBL/GenBank/DDBJ databases">
        <authorList>
            <person name="Jiang Y."/>
            <person name="Liu Q."/>
        </authorList>
    </citation>
    <scope>NUCLEOTIDE SEQUENCE</scope>
    <source>
        <strain evidence="8">CGMCC 1.12090</strain>
    </source>
</reference>
<feature type="domain" description="Major facilitator superfamily (MFS) profile" evidence="7">
    <location>
        <begin position="26"/>
        <end position="400"/>
    </location>
</feature>
<dbReference type="PANTHER" id="PTHR43124">
    <property type="entry name" value="PURINE EFFLUX PUMP PBUE"/>
    <property type="match status" value="1"/>
</dbReference>
<proteinExistence type="predicted"/>
<dbReference type="Gene3D" id="1.20.1250.20">
    <property type="entry name" value="MFS general substrate transporter like domains"/>
    <property type="match status" value="1"/>
</dbReference>
<organism evidence="8 9">
    <name type="scientific">Variovorax ginsengisoli</name>
    <dbReference type="NCBI Taxonomy" id="363844"/>
    <lineage>
        <taxon>Bacteria</taxon>
        <taxon>Pseudomonadati</taxon>
        <taxon>Pseudomonadota</taxon>
        <taxon>Betaproteobacteria</taxon>
        <taxon>Burkholderiales</taxon>
        <taxon>Comamonadaceae</taxon>
        <taxon>Variovorax</taxon>
    </lineage>
</organism>
<feature type="transmembrane region" description="Helical" evidence="6">
    <location>
        <begin position="63"/>
        <end position="84"/>
    </location>
</feature>
<feature type="transmembrane region" description="Helical" evidence="6">
    <location>
        <begin position="289"/>
        <end position="311"/>
    </location>
</feature>
<feature type="transmembrane region" description="Helical" evidence="6">
    <location>
        <begin position="374"/>
        <end position="395"/>
    </location>
</feature>
<gene>
    <name evidence="8" type="ORF">Q2T77_03655</name>
</gene>
<accession>A0ABT8RXI0</accession>
<evidence type="ECO:0000256" key="4">
    <source>
        <dbReference type="ARBA" id="ARBA00022989"/>
    </source>
</evidence>
<dbReference type="PANTHER" id="PTHR43124:SF3">
    <property type="entry name" value="CHLORAMPHENICOL EFFLUX PUMP RV0191"/>
    <property type="match status" value="1"/>
</dbReference>
<dbReference type="Pfam" id="PF07690">
    <property type="entry name" value="MFS_1"/>
    <property type="match status" value="1"/>
</dbReference>
<evidence type="ECO:0000313" key="8">
    <source>
        <dbReference type="EMBL" id="MDO1531374.1"/>
    </source>
</evidence>
<feature type="transmembrane region" description="Helical" evidence="6">
    <location>
        <begin position="91"/>
        <end position="111"/>
    </location>
</feature>
<feature type="transmembrane region" description="Helical" evidence="6">
    <location>
        <begin position="150"/>
        <end position="172"/>
    </location>
</feature>
<dbReference type="InterPro" id="IPR036259">
    <property type="entry name" value="MFS_trans_sf"/>
</dbReference>
<name>A0ABT8RXI0_9BURK</name>
<evidence type="ECO:0000256" key="3">
    <source>
        <dbReference type="ARBA" id="ARBA00022692"/>
    </source>
</evidence>
<evidence type="ECO:0000256" key="6">
    <source>
        <dbReference type="SAM" id="Phobius"/>
    </source>
</evidence>
<dbReference type="SUPFAM" id="SSF103473">
    <property type="entry name" value="MFS general substrate transporter"/>
    <property type="match status" value="1"/>
</dbReference>
<dbReference type="EMBL" id="JAUKVY010000002">
    <property type="protein sequence ID" value="MDO1531374.1"/>
    <property type="molecule type" value="Genomic_DNA"/>
</dbReference>